<feature type="domain" description="Cryptic loci regulator 2 C-terminal" evidence="2">
    <location>
        <begin position="395"/>
        <end position="528"/>
    </location>
</feature>
<dbReference type="OrthoDB" id="2421327at2759"/>
<gene>
    <name evidence="4" type="ORF">B0A55_02178</name>
</gene>
<accession>A0A4U0Y0B7</accession>
<feature type="compositionally biased region" description="Low complexity" evidence="1">
    <location>
        <begin position="462"/>
        <end position="481"/>
    </location>
</feature>
<dbReference type="Pfam" id="PF10383">
    <property type="entry name" value="Clr2"/>
    <property type="match status" value="1"/>
</dbReference>
<evidence type="ECO:0000256" key="1">
    <source>
        <dbReference type="SAM" id="MobiDB-lite"/>
    </source>
</evidence>
<dbReference type="AlphaFoldDB" id="A0A4U0Y0B7"/>
<feature type="region of interest" description="Disordered" evidence="1">
    <location>
        <begin position="20"/>
        <end position="41"/>
    </location>
</feature>
<feature type="region of interest" description="Disordered" evidence="1">
    <location>
        <begin position="454"/>
        <end position="486"/>
    </location>
</feature>
<dbReference type="GO" id="GO:0031934">
    <property type="term" value="C:mating-type region heterochromatin"/>
    <property type="evidence" value="ECO:0007669"/>
    <property type="project" value="TreeGrafter"/>
</dbReference>
<sequence>MARFKPIYIRRSDGKLEVVVKGKRRESNEPAPEQLDTTPDKLGVSDFYREVAAEEMKSLDWRRKLGGMIAREMRWEEKEYGYILLAFPEGYRLYEHIKKTVKDGKTEVKSKTHAAGSNDRQDAYLYGHPIGRKKRYRSPADFFPHILWLLTDESGDPDNCGCKICSPEDLEAAIPGAKVKAEKAVKQQDRDTIKVAYATPLHQRSSSIAQQGGGPTPKIKQEPTTTARPASTPALNPTPLPKARTPDQQRDRQYFNFIYRPGELVWFKRGQAWGLGAILRRWITNDGHSDQYQYSVQPLSYPNHGSAPVVKSTDYEFRPWLAWSVPKFTHDGLNNLQDPPHYDNADWQGMAQKRYGHGEMEVDASILAAKAVDGTYTPFGLINTSHPEPDVTETHYNGLFLGAEKLWVGDPARLQVGSGTDILILHDVVERHRTSTPSAQPSLHLIGDIYTLTTVPHRPGDSNPNIPSPSSTPTSTPTSNPFLPPRLLADLQDRNARSIPVRNQASYWHLLHPHTSLPASALKGRWYEASLLLPVLQQTSYENLARKGEVQEASLWMNGRGDCVNSNRPAGRFGRLERPNVRVEGREGAFGGALPGGMGIVEGVEVPLGDGVVDDSALEEGGGGGGGEGEGMVIDPKFDSAEDAAAAGGGGAGSAADDVGEVDGGVGGGEAGMDEFMDLEGTDLLPGFGAEYASQAASQGGYY</sequence>
<dbReference type="GO" id="GO:0030466">
    <property type="term" value="P:silent mating-type cassette heterochromatin formation"/>
    <property type="evidence" value="ECO:0007669"/>
    <property type="project" value="TreeGrafter"/>
</dbReference>
<evidence type="ECO:0008006" key="6">
    <source>
        <dbReference type="Google" id="ProtNLM"/>
    </source>
</evidence>
<feature type="region of interest" description="Disordered" evidence="1">
    <location>
        <begin position="198"/>
        <end position="247"/>
    </location>
</feature>
<dbReference type="Proteomes" id="UP000309340">
    <property type="component" value="Unassembled WGS sequence"/>
</dbReference>
<evidence type="ECO:0000313" key="5">
    <source>
        <dbReference type="Proteomes" id="UP000309340"/>
    </source>
</evidence>
<dbReference type="PANTHER" id="PTHR38046:SF1">
    <property type="entry name" value="CRYPTIC LOCI REGULATOR 2"/>
    <property type="match status" value="1"/>
</dbReference>
<feature type="compositionally biased region" description="Low complexity" evidence="1">
    <location>
        <begin position="223"/>
        <end position="234"/>
    </location>
</feature>
<reference evidence="4 5" key="1">
    <citation type="submission" date="2017-03" db="EMBL/GenBank/DDBJ databases">
        <title>Genomes of endolithic fungi from Antarctica.</title>
        <authorList>
            <person name="Coleine C."/>
            <person name="Masonjones S."/>
            <person name="Stajich J.E."/>
        </authorList>
    </citation>
    <scope>NUCLEOTIDE SEQUENCE [LARGE SCALE GENOMIC DNA]</scope>
    <source>
        <strain evidence="4 5">CCFEE 5184</strain>
    </source>
</reference>
<organism evidence="4 5">
    <name type="scientific">Friedmanniomyces simplex</name>
    <dbReference type="NCBI Taxonomy" id="329884"/>
    <lineage>
        <taxon>Eukaryota</taxon>
        <taxon>Fungi</taxon>
        <taxon>Dikarya</taxon>
        <taxon>Ascomycota</taxon>
        <taxon>Pezizomycotina</taxon>
        <taxon>Dothideomycetes</taxon>
        <taxon>Dothideomycetidae</taxon>
        <taxon>Mycosphaerellales</taxon>
        <taxon>Teratosphaeriaceae</taxon>
        <taxon>Friedmanniomyces</taxon>
    </lineage>
</organism>
<dbReference type="GO" id="GO:0070824">
    <property type="term" value="C:SHREC complex"/>
    <property type="evidence" value="ECO:0007669"/>
    <property type="project" value="InterPro"/>
</dbReference>
<dbReference type="STRING" id="329884.A0A4U0Y0B7"/>
<comment type="caution">
    <text evidence="4">The sequence shown here is derived from an EMBL/GenBank/DDBJ whole genome shotgun (WGS) entry which is preliminary data.</text>
</comment>
<name>A0A4U0Y0B7_9PEZI</name>
<dbReference type="Pfam" id="PF16761">
    <property type="entry name" value="Clr2_transil"/>
    <property type="match status" value="1"/>
</dbReference>
<proteinExistence type="predicted"/>
<dbReference type="GO" id="GO:0033553">
    <property type="term" value="C:rDNA heterochromatin"/>
    <property type="evidence" value="ECO:0007669"/>
    <property type="project" value="TreeGrafter"/>
</dbReference>
<protein>
    <recommendedName>
        <fullName evidence="6">Cryptic loci regulator 2 N-terminal domain-containing protein</fullName>
    </recommendedName>
</protein>
<dbReference type="InterPro" id="IPR031915">
    <property type="entry name" value="Clr2_N"/>
</dbReference>
<keyword evidence="5" id="KW-1185">Reference proteome</keyword>
<feature type="compositionally biased region" description="Gly residues" evidence="1">
    <location>
        <begin position="620"/>
        <end position="630"/>
    </location>
</feature>
<evidence type="ECO:0000259" key="2">
    <source>
        <dbReference type="Pfam" id="PF10383"/>
    </source>
</evidence>
<dbReference type="EMBL" id="NAJQ01000034">
    <property type="protein sequence ID" value="TKA82471.1"/>
    <property type="molecule type" value="Genomic_DNA"/>
</dbReference>
<feature type="domain" description="Cryptic loci regulator 2 N-terminal" evidence="3">
    <location>
        <begin position="82"/>
        <end position="165"/>
    </location>
</feature>
<dbReference type="InterPro" id="IPR038986">
    <property type="entry name" value="Clr2"/>
</dbReference>
<feature type="region of interest" description="Disordered" evidence="1">
    <location>
        <begin position="642"/>
        <end position="673"/>
    </location>
</feature>
<evidence type="ECO:0000313" key="4">
    <source>
        <dbReference type="EMBL" id="TKA82471.1"/>
    </source>
</evidence>
<evidence type="ECO:0000259" key="3">
    <source>
        <dbReference type="Pfam" id="PF16761"/>
    </source>
</evidence>
<feature type="region of interest" description="Disordered" evidence="1">
    <location>
        <begin position="616"/>
        <end position="635"/>
    </location>
</feature>
<dbReference type="PANTHER" id="PTHR38046">
    <property type="entry name" value="CRYPTIC LOCI REGULATOR 2"/>
    <property type="match status" value="1"/>
</dbReference>
<feature type="compositionally biased region" description="Gly residues" evidence="1">
    <location>
        <begin position="662"/>
        <end position="671"/>
    </location>
</feature>
<dbReference type="InterPro" id="IPR018839">
    <property type="entry name" value="Tscrpt-silencing_Clr2_C"/>
</dbReference>